<dbReference type="InterPro" id="IPR053184">
    <property type="entry name" value="FeoA-like"/>
</dbReference>
<evidence type="ECO:0000259" key="2">
    <source>
        <dbReference type="SMART" id="SM00899"/>
    </source>
</evidence>
<accession>X1PYW2</accession>
<gene>
    <name evidence="3" type="ORF">S06H3_43120</name>
</gene>
<dbReference type="GO" id="GO:0046914">
    <property type="term" value="F:transition metal ion binding"/>
    <property type="evidence" value="ECO:0007669"/>
    <property type="project" value="InterPro"/>
</dbReference>
<evidence type="ECO:0000313" key="3">
    <source>
        <dbReference type="EMBL" id="GAI44035.1"/>
    </source>
</evidence>
<dbReference type="AlphaFoldDB" id="X1PYW2"/>
<sequence length="81" mass="8786">MISLIQAPSGTPLRITGVFGGHGVRRRLLALGFHKSDIIELDSRSILRGPVLIKNLTSDTSVALGRGIAQKILVELIDERK</sequence>
<protein>
    <recommendedName>
        <fullName evidence="2">Ferrous iron transporter FeoA-like domain-containing protein</fullName>
    </recommendedName>
</protein>
<keyword evidence="1" id="KW-0408">Iron</keyword>
<dbReference type="InterPro" id="IPR008988">
    <property type="entry name" value="Transcriptional_repressor_C"/>
</dbReference>
<dbReference type="EMBL" id="BARV01026712">
    <property type="protein sequence ID" value="GAI44035.1"/>
    <property type="molecule type" value="Genomic_DNA"/>
</dbReference>
<evidence type="ECO:0000256" key="1">
    <source>
        <dbReference type="ARBA" id="ARBA00023004"/>
    </source>
</evidence>
<reference evidence="3" key="1">
    <citation type="journal article" date="2014" name="Front. Microbiol.">
        <title>High frequency of phylogenetically diverse reductive dehalogenase-homologous genes in deep subseafloor sedimentary metagenomes.</title>
        <authorList>
            <person name="Kawai M."/>
            <person name="Futagami T."/>
            <person name="Toyoda A."/>
            <person name="Takaki Y."/>
            <person name="Nishi S."/>
            <person name="Hori S."/>
            <person name="Arai W."/>
            <person name="Tsubouchi T."/>
            <person name="Morono Y."/>
            <person name="Uchiyama I."/>
            <person name="Ito T."/>
            <person name="Fujiyama A."/>
            <person name="Inagaki F."/>
            <person name="Takami H."/>
        </authorList>
    </citation>
    <scope>NUCLEOTIDE SEQUENCE</scope>
    <source>
        <strain evidence="3">Expedition CK06-06</strain>
    </source>
</reference>
<dbReference type="InterPro" id="IPR038157">
    <property type="entry name" value="FeoA_core_dom"/>
</dbReference>
<name>X1PYW2_9ZZZZ</name>
<feature type="domain" description="Ferrous iron transporter FeoA-like" evidence="2">
    <location>
        <begin position="2"/>
        <end position="76"/>
    </location>
</feature>
<dbReference type="InterPro" id="IPR007167">
    <property type="entry name" value="Fe-transptr_FeoA-like"/>
</dbReference>
<dbReference type="Pfam" id="PF04023">
    <property type="entry name" value="FeoA"/>
    <property type="match status" value="1"/>
</dbReference>
<dbReference type="PANTHER" id="PTHR43151">
    <property type="entry name" value="FEOA FAMILY PROTEIN"/>
    <property type="match status" value="1"/>
</dbReference>
<comment type="caution">
    <text evidence="3">The sequence shown here is derived from an EMBL/GenBank/DDBJ whole genome shotgun (WGS) entry which is preliminary data.</text>
</comment>
<dbReference type="SUPFAM" id="SSF50037">
    <property type="entry name" value="C-terminal domain of transcriptional repressors"/>
    <property type="match status" value="1"/>
</dbReference>
<dbReference type="Gene3D" id="2.30.30.90">
    <property type="match status" value="1"/>
</dbReference>
<dbReference type="SMART" id="SM00899">
    <property type="entry name" value="FeoA"/>
    <property type="match status" value="1"/>
</dbReference>
<organism evidence="3">
    <name type="scientific">marine sediment metagenome</name>
    <dbReference type="NCBI Taxonomy" id="412755"/>
    <lineage>
        <taxon>unclassified sequences</taxon>
        <taxon>metagenomes</taxon>
        <taxon>ecological metagenomes</taxon>
    </lineage>
</organism>
<proteinExistence type="predicted"/>
<dbReference type="PANTHER" id="PTHR43151:SF1">
    <property type="entry name" value="SSR2333 PROTEIN"/>
    <property type="match status" value="1"/>
</dbReference>